<evidence type="ECO:0000313" key="2">
    <source>
        <dbReference type="EMBL" id="MPC63697.1"/>
    </source>
</evidence>
<dbReference type="Proteomes" id="UP000324222">
    <property type="component" value="Unassembled WGS sequence"/>
</dbReference>
<evidence type="ECO:0000256" key="1">
    <source>
        <dbReference type="SAM" id="Phobius"/>
    </source>
</evidence>
<protein>
    <submittedName>
        <fullName evidence="2">Uncharacterized protein</fullName>
    </submittedName>
</protein>
<keyword evidence="1" id="KW-1133">Transmembrane helix</keyword>
<accession>A0A5B7H2Z4</accession>
<feature type="transmembrane region" description="Helical" evidence="1">
    <location>
        <begin position="56"/>
        <end position="87"/>
    </location>
</feature>
<keyword evidence="1" id="KW-0812">Transmembrane</keyword>
<organism evidence="2 3">
    <name type="scientific">Portunus trituberculatus</name>
    <name type="common">Swimming crab</name>
    <name type="synonym">Neptunus trituberculatus</name>
    <dbReference type="NCBI Taxonomy" id="210409"/>
    <lineage>
        <taxon>Eukaryota</taxon>
        <taxon>Metazoa</taxon>
        <taxon>Ecdysozoa</taxon>
        <taxon>Arthropoda</taxon>
        <taxon>Crustacea</taxon>
        <taxon>Multicrustacea</taxon>
        <taxon>Malacostraca</taxon>
        <taxon>Eumalacostraca</taxon>
        <taxon>Eucarida</taxon>
        <taxon>Decapoda</taxon>
        <taxon>Pleocyemata</taxon>
        <taxon>Brachyura</taxon>
        <taxon>Eubrachyura</taxon>
        <taxon>Portunoidea</taxon>
        <taxon>Portunidae</taxon>
        <taxon>Portuninae</taxon>
        <taxon>Portunus</taxon>
    </lineage>
</organism>
<keyword evidence="3" id="KW-1185">Reference proteome</keyword>
<gene>
    <name evidence="2" type="ORF">E2C01_057799</name>
</gene>
<dbReference type="EMBL" id="VSRR010021158">
    <property type="protein sequence ID" value="MPC63697.1"/>
    <property type="molecule type" value="Genomic_DNA"/>
</dbReference>
<reference evidence="2 3" key="1">
    <citation type="submission" date="2019-05" db="EMBL/GenBank/DDBJ databases">
        <title>Another draft genome of Portunus trituberculatus and its Hox gene families provides insights of decapod evolution.</title>
        <authorList>
            <person name="Jeong J.-H."/>
            <person name="Song I."/>
            <person name="Kim S."/>
            <person name="Choi T."/>
            <person name="Kim D."/>
            <person name="Ryu S."/>
            <person name="Kim W."/>
        </authorList>
    </citation>
    <scope>NUCLEOTIDE SEQUENCE [LARGE SCALE GENOMIC DNA]</scope>
    <source>
        <tissue evidence="2">Muscle</tissue>
    </source>
</reference>
<comment type="caution">
    <text evidence="2">The sequence shown here is derived from an EMBL/GenBank/DDBJ whole genome shotgun (WGS) entry which is preliminary data.</text>
</comment>
<name>A0A5B7H2Z4_PORTR</name>
<evidence type="ECO:0000313" key="3">
    <source>
        <dbReference type="Proteomes" id="UP000324222"/>
    </source>
</evidence>
<proteinExistence type="predicted"/>
<dbReference type="AlphaFoldDB" id="A0A5B7H2Z4"/>
<sequence length="106" mass="11862">MGHRGRSSLVLRSPSCLLPEKVLPQHKQVDVRVLFLMEEKETIVPVMVGTSPDQAAFLPIGIVLGMSAPCITVWLTWHLALTCHLLLRQVLLTRMNKLHGKQCCKP</sequence>
<keyword evidence="1" id="KW-0472">Membrane</keyword>